<dbReference type="InParanoid" id="A0A6J2WB47"/>
<gene>
    <name evidence="8" type="primary">or90j1</name>
</gene>
<dbReference type="Pfam" id="PF00001">
    <property type="entry name" value="7tm_1"/>
    <property type="match status" value="1"/>
</dbReference>
<dbReference type="CDD" id="cd00637">
    <property type="entry name" value="7tm_classA_rhodopsin-like"/>
    <property type="match status" value="1"/>
</dbReference>
<dbReference type="GeneID" id="115821429"/>
<evidence type="ECO:0000256" key="3">
    <source>
        <dbReference type="ARBA" id="ARBA00022989"/>
    </source>
</evidence>
<protein>
    <submittedName>
        <fullName evidence="8">Odorant receptor 135-1</fullName>
    </submittedName>
</protein>
<dbReference type="FunFam" id="1.20.1070.10:FF:000096">
    <property type="entry name" value="Odorant receptor 131-2"/>
    <property type="match status" value="1"/>
</dbReference>
<accession>A0A6J2WB47</accession>
<dbReference type="InterPro" id="IPR000276">
    <property type="entry name" value="GPCR_Rhodpsn"/>
</dbReference>
<dbReference type="RefSeq" id="XP_030641117.1">
    <property type="nucleotide sequence ID" value="XM_030785257.1"/>
</dbReference>
<dbReference type="Gene3D" id="1.20.1070.10">
    <property type="entry name" value="Rhodopsin 7-helix transmembrane proteins"/>
    <property type="match status" value="1"/>
</dbReference>
<dbReference type="PROSITE" id="PS50262">
    <property type="entry name" value="G_PROTEIN_RECEP_F1_2"/>
    <property type="match status" value="1"/>
</dbReference>
<keyword evidence="8" id="KW-0675">Receptor</keyword>
<dbReference type="InterPro" id="IPR052921">
    <property type="entry name" value="GPCR1_Superfamily_Member"/>
</dbReference>
<feature type="transmembrane region" description="Helical" evidence="5">
    <location>
        <begin position="190"/>
        <end position="209"/>
    </location>
</feature>
<evidence type="ECO:0000313" key="7">
    <source>
        <dbReference type="Proteomes" id="UP000504632"/>
    </source>
</evidence>
<organism evidence="7 8">
    <name type="scientific">Chanos chanos</name>
    <name type="common">Milkfish</name>
    <name type="synonym">Mugil chanos</name>
    <dbReference type="NCBI Taxonomy" id="29144"/>
    <lineage>
        <taxon>Eukaryota</taxon>
        <taxon>Metazoa</taxon>
        <taxon>Chordata</taxon>
        <taxon>Craniata</taxon>
        <taxon>Vertebrata</taxon>
        <taxon>Euteleostomi</taxon>
        <taxon>Actinopterygii</taxon>
        <taxon>Neopterygii</taxon>
        <taxon>Teleostei</taxon>
        <taxon>Ostariophysi</taxon>
        <taxon>Gonorynchiformes</taxon>
        <taxon>Chanidae</taxon>
        <taxon>Chanos</taxon>
    </lineage>
</organism>
<evidence type="ECO:0000256" key="1">
    <source>
        <dbReference type="ARBA" id="ARBA00004370"/>
    </source>
</evidence>
<evidence type="ECO:0000256" key="5">
    <source>
        <dbReference type="SAM" id="Phobius"/>
    </source>
</evidence>
<keyword evidence="2 5" id="KW-0812">Transmembrane</keyword>
<dbReference type="GO" id="GO:0004984">
    <property type="term" value="F:olfactory receptor activity"/>
    <property type="evidence" value="ECO:0007669"/>
    <property type="project" value="TreeGrafter"/>
</dbReference>
<evidence type="ECO:0000259" key="6">
    <source>
        <dbReference type="PROSITE" id="PS50262"/>
    </source>
</evidence>
<dbReference type="AlphaFoldDB" id="A0A6J2WB47"/>
<keyword evidence="3 5" id="KW-1133">Transmembrane helix</keyword>
<feature type="transmembrane region" description="Helical" evidence="5">
    <location>
        <begin position="22"/>
        <end position="43"/>
    </location>
</feature>
<evidence type="ECO:0000256" key="2">
    <source>
        <dbReference type="ARBA" id="ARBA00022692"/>
    </source>
</evidence>
<dbReference type="FunCoup" id="A0A6J2WB47">
    <property type="interactions" value="9"/>
</dbReference>
<comment type="subcellular location">
    <subcellularLocation>
        <location evidence="1">Membrane</location>
    </subcellularLocation>
</comment>
<evidence type="ECO:0000256" key="4">
    <source>
        <dbReference type="ARBA" id="ARBA00023136"/>
    </source>
</evidence>
<feature type="transmembrane region" description="Helical" evidence="5">
    <location>
        <begin position="261"/>
        <end position="282"/>
    </location>
</feature>
<feature type="transmembrane region" description="Helical" evidence="5">
    <location>
        <begin position="135"/>
        <end position="158"/>
    </location>
</feature>
<sequence length="310" mass="35054">MNNSSETDRRKDFFEEVVFKNLTVVLFGIIINAINSLLVFTFVRTPSLRSESRYILYMQLVFNDIIMLSVSVALHVLGYTVRDLNVIVCCILILIANNVHKNMPLNLAGMALERFVAVCYPLHHSLICTVQRTKMLIAIIWCLGALPGVIDLLITLALRPLSFFTAGRLCYHANIFSLKYNIDNNLASNISHLCFVWVTLFYTYFRVLFSAKAAASDPVKAQKAQRTILLHGIQLVLCMTSYVTPIVEATLIVLFPDYRSVILFCNYIISSILPRLLSPLIYGLRDQTFKKHLEGLVLCRLIKGSVDPTV</sequence>
<dbReference type="Proteomes" id="UP000504632">
    <property type="component" value="Chromosome 9"/>
</dbReference>
<dbReference type="PANTHER" id="PTHR26451:SF998">
    <property type="entry name" value="ODORANT RECEPTOR-RELATED"/>
    <property type="match status" value="1"/>
</dbReference>
<feature type="domain" description="G-protein coupled receptors family 1 profile" evidence="6">
    <location>
        <begin position="34"/>
        <end position="282"/>
    </location>
</feature>
<dbReference type="SUPFAM" id="SSF81321">
    <property type="entry name" value="Family A G protein-coupled receptor-like"/>
    <property type="match status" value="1"/>
</dbReference>
<name>A0A6J2WB47_CHACN</name>
<feature type="transmembrane region" description="Helical" evidence="5">
    <location>
        <begin position="229"/>
        <end position="255"/>
    </location>
</feature>
<dbReference type="CTD" id="797763"/>
<dbReference type="OrthoDB" id="6359945at2759"/>
<dbReference type="GO" id="GO:0004930">
    <property type="term" value="F:G protein-coupled receptor activity"/>
    <property type="evidence" value="ECO:0007669"/>
    <property type="project" value="InterPro"/>
</dbReference>
<keyword evidence="4 5" id="KW-0472">Membrane</keyword>
<dbReference type="GO" id="GO:0005549">
    <property type="term" value="F:odorant binding"/>
    <property type="evidence" value="ECO:0007669"/>
    <property type="project" value="TreeGrafter"/>
</dbReference>
<dbReference type="InterPro" id="IPR017452">
    <property type="entry name" value="GPCR_Rhodpsn_7TM"/>
</dbReference>
<reference evidence="8" key="1">
    <citation type="submission" date="2025-08" db="UniProtKB">
        <authorList>
            <consortium name="RefSeq"/>
        </authorList>
    </citation>
    <scope>IDENTIFICATION</scope>
</reference>
<proteinExistence type="predicted"/>
<dbReference type="PANTHER" id="PTHR26451">
    <property type="entry name" value="G_PROTEIN_RECEP_F1_2 DOMAIN-CONTAINING PROTEIN"/>
    <property type="match status" value="1"/>
</dbReference>
<evidence type="ECO:0000313" key="8">
    <source>
        <dbReference type="RefSeq" id="XP_030641117.1"/>
    </source>
</evidence>
<keyword evidence="7" id="KW-1185">Reference proteome</keyword>
<feature type="transmembrane region" description="Helical" evidence="5">
    <location>
        <begin position="55"/>
        <end position="78"/>
    </location>
</feature>
<dbReference type="GO" id="GO:0016020">
    <property type="term" value="C:membrane"/>
    <property type="evidence" value="ECO:0007669"/>
    <property type="project" value="UniProtKB-SubCell"/>
</dbReference>